<organism evidence="1 2">
    <name type="scientific">Streptomyces botrytidirepellens</name>
    <dbReference type="NCBI Taxonomy" id="2486417"/>
    <lineage>
        <taxon>Bacteria</taxon>
        <taxon>Bacillati</taxon>
        <taxon>Actinomycetota</taxon>
        <taxon>Actinomycetes</taxon>
        <taxon>Kitasatosporales</taxon>
        <taxon>Streptomycetaceae</taxon>
        <taxon>Streptomyces</taxon>
    </lineage>
</organism>
<comment type="caution">
    <text evidence="1">The sequence shown here is derived from an EMBL/GenBank/DDBJ whole genome shotgun (WGS) entry which is preliminary data.</text>
</comment>
<protein>
    <submittedName>
        <fullName evidence="1">Uncharacterized protein</fullName>
    </submittedName>
</protein>
<evidence type="ECO:0000313" key="2">
    <source>
        <dbReference type="Proteomes" id="UP000275401"/>
    </source>
</evidence>
<dbReference type="Proteomes" id="UP000275401">
    <property type="component" value="Unassembled WGS sequence"/>
</dbReference>
<proteinExistence type="predicted"/>
<dbReference type="EMBL" id="RIBZ01000154">
    <property type="protein sequence ID" value="RNG28825.1"/>
    <property type="molecule type" value="Genomic_DNA"/>
</dbReference>
<evidence type="ECO:0000313" key="1">
    <source>
        <dbReference type="EMBL" id="RNG28825.1"/>
    </source>
</evidence>
<reference evidence="1 2" key="1">
    <citation type="submission" date="2018-11" db="EMBL/GenBank/DDBJ databases">
        <title>The Potential of Streptomyces as Biocontrol Agents against the Tomato grey mould, Botrytis cinerea (Gray mold) Frontiers in Microbiology.</title>
        <authorList>
            <person name="Li D."/>
        </authorList>
    </citation>
    <scope>NUCLEOTIDE SEQUENCE [LARGE SCALE GENOMIC DNA]</scope>
    <source>
        <strain evidence="1 2">NEAU-LD23</strain>
    </source>
</reference>
<name>A0A3M8WJR7_9ACTN</name>
<accession>A0A3M8WJR7</accession>
<dbReference type="AlphaFoldDB" id="A0A3M8WJR7"/>
<sequence length="59" mass="6425">MSLASPRSRMHASVRFMWFLASSALGHQGMRSSPAARAFLTWSAAFLPSGLAGVRSMQR</sequence>
<keyword evidence="2" id="KW-1185">Reference proteome</keyword>
<gene>
    <name evidence="1" type="ORF">EEJ42_11885</name>
</gene>